<dbReference type="PANTHER" id="PTHR43581">
    <property type="entry name" value="ATP/GTP PHOSPHATASE"/>
    <property type="match status" value="1"/>
</dbReference>
<dbReference type="Gene3D" id="3.40.50.300">
    <property type="entry name" value="P-loop containing nucleotide triphosphate hydrolases"/>
    <property type="match status" value="1"/>
</dbReference>
<dbReference type="InterPro" id="IPR041685">
    <property type="entry name" value="AAA_GajA/Old/RecF-like"/>
</dbReference>
<evidence type="ECO:0000259" key="1">
    <source>
        <dbReference type="Pfam" id="PF13175"/>
    </source>
</evidence>
<organism evidence="2 3">
    <name type="scientific">Vibrio aestuarianus</name>
    <dbReference type="NCBI Taxonomy" id="28171"/>
    <lineage>
        <taxon>Bacteria</taxon>
        <taxon>Pseudomonadati</taxon>
        <taxon>Pseudomonadota</taxon>
        <taxon>Gammaproteobacteria</taxon>
        <taxon>Vibrionales</taxon>
        <taxon>Vibrionaceae</taxon>
        <taxon>Vibrio</taxon>
    </lineage>
</organism>
<comment type="caution">
    <text evidence="2">The sequence shown here is derived from an EMBL/GenBank/DDBJ whole genome shotgun (WGS) entry which is preliminary data.</text>
</comment>
<dbReference type="PANTHER" id="PTHR43581:SF2">
    <property type="entry name" value="EXCINUCLEASE ATPASE SUBUNIT"/>
    <property type="match status" value="1"/>
</dbReference>
<evidence type="ECO:0000313" key="3">
    <source>
        <dbReference type="Proteomes" id="UP001152658"/>
    </source>
</evidence>
<gene>
    <name evidence="2" type="ORF">VAE063_1050028</name>
</gene>
<accession>A0ABN8TLH7</accession>
<dbReference type="Proteomes" id="UP001152658">
    <property type="component" value="Unassembled WGS sequence"/>
</dbReference>
<keyword evidence="3" id="KW-1185">Reference proteome</keyword>
<reference evidence="2" key="1">
    <citation type="submission" date="2022-06" db="EMBL/GenBank/DDBJ databases">
        <authorList>
            <person name="Goudenege D."/>
            <person name="Le Roux F."/>
        </authorList>
    </citation>
    <scope>NUCLEOTIDE SEQUENCE</scope>
    <source>
        <strain evidence="2">12-063</strain>
    </source>
</reference>
<dbReference type="Pfam" id="PF13175">
    <property type="entry name" value="AAA_15"/>
    <property type="match status" value="1"/>
</dbReference>
<evidence type="ECO:0000313" key="2">
    <source>
        <dbReference type="EMBL" id="CAH8203134.1"/>
    </source>
</evidence>
<feature type="domain" description="Endonuclease GajA/Old nuclease/RecF-like AAA" evidence="1">
    <location>
        <begin position="11"/>
        <end position="377"/>
    </location>
</feature>
<protein>
    <submittedName>
        <fullName evidence="2">AAA_15 domain-containing protein</fullName>
    </submittedName>
</protein>
<sequence>MSHLEQTARTFTIKKLGNLEEGKIQVKPLTLLCGPNNTGKTWCMYSIYGFLNNQEVEGLHGVDQLISELKENGVVNFDIQEWLDKNFKTTVAAIEKSNKARLPRTFSANSELFEHSDFSWEVKKECLQENLTRSQFNFGLSLGSKGSHAFSAKKEADTSIIVMTLLRDVPRDVLKNSICSLIYKQLLGKNGGEQTAFLIPAERNGLHLFYRELSSRRTALLHHASRDELDLHLLLKDVLGSKYAQPIADYIDWLNELTSIKKGVKKGKYHDLAEDVKKLVDGRYHVDADGNITYTPKKKRGGPTPPKMDLHLSSSTVKSLFGLWFYLEYQAEEHSVLMIDEPELNLHPSNQRAVARLIAKIVNAGLNIVISTHSDYFLRELNSLIMLGTSGKNDTVKQELLSKYSIDEKSLLNKETVAAYVFDCGSLKAMEIGDEGIIATTFDEQINTLNDSSDDIYYSYVLGEES</sequence>
<dbReference type="SUPFAM" id="SSF52540">
    <property type="entry name" value="P-loop containing nucleoside triphosphate hydrolases"/>
    <property type="match status" value="1"/>
</dbReference>
<name>A0ABN8TLH7_9VIBR</name>
<dbReference type="InterPro" id="IPR027417">
    <property type="entry name" value="P-loop_NTPase"/>
</dbReference>
<proteinExistence type="predicted"/>
<dbReference type="RefSeq" id="WP_168524817.1">
    <property type="nucleotide sequence ID" value="NZ_CALYLA010000029.1"/>
</dbReference>
<dbReference type="EMBL" id="CALYLK010000006">
    <property type="protein sequence ID" value="CAH8203134.1"/>
    <property type="molecule type" value="Genomic_DNA"/>
</dbReference>
<dbReference type="InterPro" id="IPR051396">
    <property type="entry name" value="Bact_Antivir_Def_Nuclease"/>
</dbReference>